<reference evidence="3 4" key="2">
    <citation type="journal article" date="2016" name="Genome Announc.">
        <title>Draft Genome Sequence of Erythromycin- and Oxytetracycline-Sensitive Nocardia seriolae Strain U-1 (NBRC 110359).</title>
        <authorList>
            <person name="Imajoh M."/>
            <person name="Sukeda M."/>
            <person name="Shimizu M."/>
            <person name="Yamane J."/>
            <person name="Ohnishi K."/>
            <person name="Oshima S."/>
        </authorList>
    </citation>
    <scope>NUCLEOTIDE SEQUENCE [LARGE SCALE GENOMIC DNA]</scope>
    <source>
        <strain evidence="3 4">U-1</strain>
    </source>
</reference>
<keyword evidence="1" id="KW-1133">Transmembrane helix</keyword>
<name>A0ABC9Z0M5_9NOCA</name>
<keyword evidence="4" id="KW-1185">Reference proteome</keyword>
<evidence type="ECO:0000313" key="5">
    <source>
        <dbReference type="Proteomes" id="UP000180166"/>
    </source>
</evidence>
<evidence type="ECO:0000313" key="4">
    <source>
        <dbReference type="Proteomes" id="UP000037179"/>
    </source>
</evidence>
<dbReference type="Proteomes" id="UP000180166">
    <property type="component" value="Chromosome"/>
</dbReference>
<dbReference type="AlphaFoldDB" id="A0ABC9Z0M5"/>
<evidence type="ECO:0000256" key="1">
    <source>
        <dbReference type="SAM" id="Phobius"/>
    </source>
</evidence>
<evidence type="ECO:0000313" key="3">
    <source>
        <dbReference type="EMBL" id="GAP30896.1"/>
    </source>
</evidence>
<feature type="transmembrane region" description="Helical" evidence="1">
    <location>
        <begin position="27"/>
        <end position="49"/>
    </location>
</feature>
<feature type="transmembrane region" description="Helical" evidence="1">
    <location>
        <begin position="81"/>
        <end position="105"/>
    </location>
</feature>
<keyword evidence="1" id="KW-0812">Transmembrane</keyword>
<dbReference type="EMBL" id="BBYQ01000097">
    <property type="protein sequence ID" value="GAP30896.1"/>
    <property type="molecule type" value="Genomic_DNA"/>
</dbReference>
<evidence type="ECO:0000313" key="2">
    <source>
        <dbReference type="EMBL" id="APA98694.1"/>
    </source>
</evidence>
<reference evidence="2 5" key="3">
    <citation type="submission" date="2016-10" db="EMBL/GenBank/DDBJ databases">
        <title>Genome sequence of Nocardia seriolae strain EM150506, isolated from Anguila japonica.</title>
        <authorList>
            <person name="Han H.-J."/>
        </authorList>
    </citation>
    <scope>NUCLEOTIDE SEQUENCE [LARGE SCALE GENOMIC DNA]</scope>
    <source>
        <strain evidence="2 5">EM150506</strain>
    </source>
</reference>
<accession>A0ABC9Z0M5</accession>
<dbReference type="EMBL" id="CP017839">
    <property type="protein sequence ID" value="APA98694.1"/>
    <property type="molecule type" value="Genomic_DNA"/>
</dbReference>
<feature type="transmembrane region" description="Helical" evidence="1">
    <location>
        <begin position="137"/>
        <end position="156"/>
    </location>
</feature>
<organism evidence="3 4">
    <name type="scientific">Nocardia seriolae</name>
    <dbReference type="NCBI Taxonomy" id="37332"/>
    <lineage>
        <taxon>Bacteria</taxon>
        <taxon>Bacillati</taxon>
        <taxon>Actinomycetota</taxon>
        <taxon>Actinomycetes</taxon>
        <taxon>Mycobacteriales</taxon>
        <taxon>Nocardiaceae</taxon>
        <taxon>Nocardia</taxon>
    </lineage>
</organism>
<proteinExistence type="predicted"/>
<reference evidence="4" key="1">
    <citation type="submission" date="2015-07" db="EMBL/GenBank/DDBJ databases">
        <title>Nocardia seriolae U-1 whole genome shotgun sequence.</title>
        <authorList>
            <person name="Imajoh M."/>
            <person name="Fukumoto Y."/>
            <person name="Sukeda M."/>
            <person name="Yamane J."/>
            <person name="Yamasaki K."/>
            <person name="Shimizu M."/>
            <person name="Ohnishi K."/>
            <person name="Oshima S."/>
        </authorList>
    </citation>
    <scope>NUCLEOTIDE SEQUENCE [LARGE SCALE GENOMIC DNA]</scope>
    <source>
        <strain evidence="4">U-1</strain>
    </source>
</reference>
<gene>
    <name evidence="2" type="ORF">NS506_04646</name>
    <name evidence="3" type="ORF">NSK11_contig00097-0029</name>
</gene>
<sequence length="160" mass="16689">MIGLLPFAVVLVVVAGAVWWSLDRGSAMGAWLVAAILFAHGWVHLVFLLPNPAHRSAGSDAGNPFDLDRSWLSGRGVEGRLVHSVGAVLAVVTFVALAAAAAAVLEWLVPASWWAALTVAGVAGSTTLLVLFFAPALVLGFVIDAGLLALVFQTAWQVPR</sequence>
<keyword evidence="1" id="KW-0472">Membrane</keyword>
<dbReference type="KEGG" id="nsr:NS506_04646"/>
<protein>
    <submittedName>
        <fullName evidence="3">Uncharacterized protein</fullName>
    </submittedName>
</protein>
<dbReference type="Proteomes" id="UP000037179">
    <property type="component" value="Unassembled WGS sequence"/>
</dbReference>